<name>A0ABR5JZT6_9BACI</name>
<comment type="caution">
    <text evidence="2">The sequence shown here is derived from an EMBL/GenBank/DDBJ whole genome shotgun (WGS) entry which is preliminary data.</text>
</comment>
<accession>A0ABR5JZT6</accession>
<evidence type="ECO:0000313" key="2">
    <source>
        <dbReference type="EMBL" id="KOS67965.1"/>
    </source>
</evidence>
<dbReference type="EMBL" id="LGRV01000003">
    <property type="protein sequence ID" value="KOS67965.1"/>
    <property type="molecule type" value="Genomic_DNA"/>
</dbReference>
<organism evidence="2 3">
    <name type="scientific">Lysinibacillus contaminans</name>
    <dbReference type="NCBI Taxonomy" id="1293441"/>
    <lineage>
        <taxon>Bacteria</taxon>
        <taxon>Bacillati</taxon>
        <taxon>Bacillota</taxon>
        <taxon>Bacilli</taxon>
        <taxon>Bacillales</taxon>
        <taxon>Bacillaceae</taxon>
        <taxon>Lysinibacillus</taxon>
    </lineage>
</organism>
<keyword evidence="1" id="KW-0472">Membrane</keyword>
<keyword evidence="3" id="KW-1185">Reference proteome</keyword>
<keyword evidence="1" id="KW-0812">Transmembrane</keyword>
<evidence type="ECO:0000313" key="3">
    <source>
        <dbReference type="Proteomes" id="UP000050668"/>
    </source>
</evidence>
<dbReference type="Proteomes" id="UP000050668">
    <property type="component" value="Unassembled WGS sequence"/>
</dbReference>
<proteinExistence type="predicted"/>
<gene>
    <name evidence="2" type="ORF">AEA09_04940</name>
</gene>
<dbReference type="RefSeq" id="WP_053582775.1">
    <property type="nucleotide sequence ID" value="NZ_LGRV01000003.1"/>
</dbReference>
<protein>
    <submittedName>
        <fullName evidence="2">Uncharacterized protein</fullName>
    </submittedName>
</protein>
<sequence>MKKDQVHYLFFPVIYFILVTGDQFFSSSDIKWGENLSLMLLSFVVLYLVLLFINWAEIPYDWGKKDK</sequence>
<feature type="transmembrane region" description="Helical" evidence="1">
    <location>
        <begin position="6"/>
        <end position="25"/>
    </location>
</feature>
<evidence type="ECO:0000256" key="1">
    <source>
        <dbReference type="SAM" id="Phobius"/>
    </source>
</evidence>
<reference evidence="3" key="1">
    <citation type="submission" date="2015-07" db="EMBL/GenBank/DDBJ databases">
        <title>Fjat-14205 dsm 2895.</title>
        <authorList>
            <person name="Liu B."/>
            <person name="Wang J."/>
            <person name="Zhu Y."/>
            <person name="Liu G."/>
            <person name="Chen Q."/>
            <person name="Chen Z."/>
            <person name="Lan J."/>
            <person name="Che J."/>
            <person name="Ge C."/>
            <person name="Shi H."/>
            <person name="Pan Z."/>
            <person name="Liu X."/>
        </authorList>
    </citation>
    <scope>NUCLEOTIDE SEQUENCE [LARGE SCALE GENOMIC DNA]</scope>
    <source>
        <strain evidence="3">DSM 25560</strain>
    </source>
</reference>
<feature type="transmembrane region" description="Helical" evidence="1">
    <location>
        <begin position="37"/>
        <end position="56"/>
    </location>
</feature>
<keyword evidence="1" id="KW-1133">Transmembrane helix</keyword>